<dbReference type="GO" id="GO:0016887">
    <property type="term" value="F:ATP hydrolysis activity"/>
    <property type="evidence" value="ECO:0007669"/>
    <property type="project" value="InterPro"/>
</dbReference>
<dbReference type="Gene3D" id="3.40.50.300">
    <property type="entry name" value="P-loop containing nucleotide triphosphate hydrolases"/>
    <property type="match status" value="1"/>
</dbReference>
<keyword evidence="2" id="KW-0813">Transport</keyword>
<evidence type="ECO:0000259" key="5">
    <source>
        <dbReference type="PROSITE" id="PS50893"/>
    </source>
</evidence>
<proteinExistence type="inferred from homology"/>
<dbReference type="Pfam" id="PF00005">
    <property type="entry name" value="ABC_tran"/>
    <property type="match status" value="1"/>
</dbReference>
<evidence type="ECO:0000313" key="6">
    <source>
        <dbReference type="EMBL" id="PZO97833.1"/>
    </source>
</evidence>
<dbReference type="InterPro" id="IPR027417">
    <property type="entry name" value="P-loop_NTPase"/>
</dbReference>
<dbReference type="EMBL" id="QFNY01000359">
    <property type="protein sequence ID" value="PZO97833.1"/>
    <property type="molecule type" value="Genomic_DNA"/>
</dbReference>
<dbReference type="CDD" id="cd03220">
    <property type="entry name" value="ABC_KpsT_Wzt"/>
    <property type="match status" value="1"/>
</dbReference>
<dbReference type="GO" id="GO:0005524">
    <property type="term" value="F:ATP binding"/>
    <property type="evidence" value="ECO:0007669"/>
    <property type="project" value="UniProtKB-KW"/>
</dbReference>
<dbReference type="SUPFAM" id="SSF52540">
    <property type="entry name" value="P-loop containing nucleoside triphosphate hydrolases"/>
    <property type="match status" value="1"/>
</dbReference>
<keyword evidence="3" id="KW-0547">Nucleotide-binding</keyword>
<sequence>MGVLGKNGSGKSTLLRLIAGTESPTTGRILVSERPTLLGVSAALQQNLSGRQNIKLGLLAMGLPPERVRTLESEIIEWADLTDAIDRPLKTYSSGMGARLKFAIATAVRADILLVDEALSTGDSTFAAKAQKRMDGFLDASGTVFLVSHSASTIEKNCDRAIWLHQGELVTDGTPKWVVTLYRRWSKAVASGRAKQAEAILEYTKKKYVPVRIETHSV</sequence>
<keyword evidence="4" id="KW-0067">ATP-binding</keyword>
<gene>
    <name evidence="6" type="ORF">DI609_12220</name>
</gene>
<accession>A0A2W5AVH8</accession>
<dbReference type="InterPro" id="IPR003439">
    <property type="entry name" value="ABC_transporter-like_ATP-bd"/>
</dbReference>
<dbReference type="GO" id="GO:0016020">
    <property type="term" value="C:membrane"/>
    <property type="evidence" value="ECO:0007669"/>
    <property type="project" value="InterPro"/>
</dbReference>
<dbReference type="InterPro" id="IPR050683">
    <property type="entry name" value="Bact_Polysacc_Export_ATP-bd"/>
</dbReference>
<dbReference type="PROSITE" id="PS50893">
    <property type="entry name" value="ABC_TRANSPORTER_2"/>
    <property type="match status" value="1"/>
</dbReference>
<dbReference type="GO" id="GO:0140359">
    <property type="term" value="F:ABC-type transporter activity"/>
    <property type="evidence" value="ECO:0007669"/>
    <property type="project" value="InterPro"/>
</dbReference>
<dbReference type="InterPro" id="IPR015860">
    <property type="entry name" value="ABC_transpr_TagH-like"/>
</dbReference>
<comment type="caution">
    <text evidence="6">The sequence shown here is derived from an EMBL/GenBank/DDBJ whole genome shotgun (WGS) entry which is preliminary data.</text>
</comment>
<reference evidence="6 7" key="1">
    <citation type="submission" date="2017-11" db="EMBL/GenBank/DDBJ databases">
        <title>Infants hospitalized years apart are colonized by the same room-sourced microbial strains.</title>
        <authorList>
            <person name="Brooks B."/>
            <person name="Olm M.R."/>
            <person name="Firek B.A."/>
            <person name="Baker R."/>
            <person name="Thomas B.C."/>
            <person name="Morowitz M.J."/>
            <person name="Banfield J.F."/>
        </authorList>
    </citation>
    <scope>NUCLEOTIDE SEQUENCE [LARGE SCALE GENOMIC DNA]</scope>
    <source>
        <strain evidence="6">S2_012_000_R3_87</strain>
    </source>
</reference>
<dbReference type="Proteomes" id="UP000249451">
    <property type="component" value="Unassembled WGS sequence"/>
</dbReference>
<evidence type="ECO:0000256" key="3">
    <source>
        <dbReference type="ARBA" id="ARBA00022741"/>
    </source>
</evidence>
<evidence type="ECO:0000256" key="2">
    <source>
        <dbReference type="ARBA" id="ARBA00022448"/>
    </source>
</evidence>
<organism evidence="6 7">
    <name type="scientific">Corynebacterium urealyticum</name>
    <dbReference type="NCBI Taxonomy" id="43771"/>
    <lineage>
        <taxon>Bacteria</taxon>
        <taxon>Bacillati</taxon>
        <taxon>Actinomycetota</taxon>
        <taxon>Actinomycetes</taxon>
        <taxon>Mycobacteriales</taxon>
        <taxon>Corynebacteriaceae</taxon>
        <taxon>Corynebacterium</taxon>
    </lineage>
</organism>
<evidence type="ECO:0000313" key="7">
    <source>
        <dbReference type="Proteomes" id="UP000249451"/>
    </source>
</evidence>
<evidence type="ECO:0000256" key="1">
    <source>
        <dbReference type="ARBA" id="ARBA00005417"/>
    </source>
</evidence>
<protein>
    <submittedName>
        <fullName evidence="6">ABC transporter</fullName>
    </submittedName>
</protein>
<name>A0A2W5AVH8_9CORY</name>
<comment type="similarity">
    <text evidence="1">Belongs to the ABC transporter superfamily.</text>
</comment>
<dbReference type="PANTHER" id="PTHR46743">
    <property type="entry name" value="TEICHOIC ACIDS EXPORT ATP-BINDING PROTEIN TAGH"/>
    <property type="match status" value="1"/>
</dbReference>
<evidence type="ECO:0000256" key="4">
    <source>
        <dbReference type="ARBA" id="ARBA00022840"/>
    </source>
</evidence>
<dbReference type="AlphaFoldDB" id="A0A2W5AVH8"/>
<dbReference type="PANTHER" id="PTHR46743:SF2">
    <property type="entry name" value="TEICHOIC ACIDS EXPORT ATP-BINDING PROTEIN TAGH"/>
    <property type="match status" value="1"/>
</dbReference>
<feature type="domain" description="ABC transporter" evidence="5">
    <location>
        <begin position="1"/>
        <end position="191"/>
    </location>
</feature>